<evidence type="ECO:0000313" key="1">
    <source>
        <dbReference type="EMBL" id="SON84084.1"/>
    </source>
</evidence>
<accession>A0AB38E3R7</accession>
<evidence type="ECO:0000313" key="4">
    <source>
        <dbReference type="Proteomes" id="UP000234181"/>
    </source>
</evidence>
<protein>
    <submittedName>
        <fullName evidence="2">Uncharacterized protein</fullName>
    </submittedName>
</protein>
<evidence type="ECO:0000313" key="3">
    <source>
        <dbReference type="Proteomes" id="UP000234166"/>
    </source>
</evidence>
<keyword evidence="4" id="KW-1185">Reference proteome</keyword>
<dbReference type="EMBL" id="OCYT01000113">
    <property type="protein sequence ID" value="SON84084.1"/>
    <property type="molecule type" value="Genomic_DNA"/>
</dbReference>
<sequence>MVQGQPHLVHRLRRIGQALTVANVLDGSAAEAHAELVGGLLNFVRLQGQFPGAPPPCTGSAESRQALQARRHRWLG</sequence>
<organism evidence="2 3">
    <name type="scientific">Xanthomonas campestris pv. phaseoli</name>
    <dbReference type="NCBI Taxonomy" id="317013"/>
    <lineage>
        <taxon>Bacteria</taxon>
        <taxon>Pseudomonadati</taxon>
        <taxon>Pseudomonadota</taxon>
        <taxon>Gammaproteobacteria</taxon>
        <taxon>Lysobacterales</taxon>
        <taxon>Lysobacteraceae</taxon>
        <taxon>Xanthomonas</taxon>
    </lineage>
</organism>
<dbReference type="EMBL" id="OCYS01000108">
    <property type="protein sequence ID" value="SON91014.1"/>
    <property type="molecule type" value="Genomic_DNA"/>
</dbReference>
<proteinExistence type="predicted"/>
<gene>
    <name evidence="1" type="ORF">XAP6984_560064</name>
    <name evidence="2" type="ORF">XAP7430_520061</name>
</gene>
<dbReference type="AlphaFoldDB" id="A0AB38E3R7"/>
<evidence type="ECO:0000313" key="2">
    <source>
        <dbReference type="EMBL" id="SON91014.1"/>
    </source>
</evidence>
<comment type="caution">
    <text evidence="2">The sequence shown here is derived from an EMBL/GenBank/DDBJ whole genome shotgun (WGS) entry which is preliminary data.</text>
</comment>
<dbReference type="Proteomes" id="UP000234166">
    <property type="component" value="Unassembled WGS sequence"/>
</dbReference>
<dbReference type="Proteomes" id="UP000234181">
    <property type="component" value="Unassembled WGS sequence"/>
</dbReference>
<reference evidence="3 4" key="1">
    <citation type="submission" date="2017-10" db="EMBL/GenBank/DDBJ databases">
        <authorList>
            <person name="Regsiter A."/>
            <person name="William W."/>
        </authorList>
    </citation>
    <scope>NUCLEOTIDE SEQUENCE [LARGE SCALE GENOMIC DNA]</scope>
    <source>
        <strain evidence="1 4">CFBP6984</strain>
        <strain evidence="2 3">CFBP7430</strain>
    </source>
</reference>
<name>A0AB38E3R7_XANCH</name>